<name>A0A9W6GK96_9FUSO</name>
<organism evidence="2 3">
    <name type="scientific">Propionigenium maris DSM 9537</name>
    <dbReference type="NCBI Taxonomy" id="1123000"/>
    <lineage>
        <taxon>Bacteria</taxon>
        <taxon>Fusobacteriati</taxon>
        <taxon>Fusobacteriota</taxon>
        <taxon>Fusobacteriia</taxon>
        <taxon>Fusobacteriales</taxon>
        <taxon>Fusobacteriaceae</taxon>
        <taxon>Propionigenium</taxon>
    </lineage>
</organism>
<accession>A0A9W6GK96</accession>
<dbReference type="EMBL" id="BSDY01000003">
    <property type="protein sequence ID" value="GLI55361.1"/>
    <property type="molecule type" value="Genomic_DNA"/>
</dbReference>
<dbReference type="NCBIfam" id="TIGR00299">
    <property type="entry name" value="nickel pincer cofactor biosynthesis protein LarC"/>
    <property type="match status" value="1"/>
</dbReference>
<dbReference type="Pfam" id="PF01969">
    <property type="entry name" value="Ni_insertion"/>
    <property type="match status" value="1"/>
</dbReference>
<dbReference type="Proteomes" id="UP001144471">
    <property type="component" value="Unassembled WGS sequence"/>
</dbReference>
<evidence type="ECO:0000313" key="2">
    <source>
        <dbReference type="EMBL" id="GLI55361.1"/>
    </source>
</evidence>
<dbReference type="InterPro" id="IPR002822">
    <property type="entry name" value="Ni_insertion"/>
</dbReference>
<dbReference type="AlphaFoldDB" id="A0A9W6GK96"/>
<evidence type="ECO:0000313" key="3">
    <source>
        <dbReference type="Proteomes" id="UP001144471"/>
    </source>
</evidence>
<sequence length="255" mass="27621">MDEKILYFDCFSGISGDMTIGALLDLGVSEKRLVEEIGKLGIDGYDISVKKDIKNGITGSKFDVILRDGNSLNADGSEHHHRTYRDIKKIIADSALSDKVKENSIRIFEYIALSEGRIHGKSIDEVHFHEVGAIDSIIDAVGAAICIEELNVTSILCSPINVGSGFVRCAHGVFPVPAPATLDILKGIPIYSKGVQKELTTPTGAGIAKALSEEFGEMPDMVPERIGYGLGTKTFKDYPNVLRVVLGKKKHLFGC</sequence>
<dbReference type="PANTHER" id="PTHR36566">
    <property type="entry name" value="NICKEL INSERTION PROTEIN-RELATED"/>
    <property type="match status" value="1"/>
</dbReference>
<protein>
    <recommendedName>
        <fullName evidence="4">TIGR00299 family protein</fullName>
    </recommendedName>
</protein>
<dbReference type="PANTHER" id="PTHR36566:SF1">
    <property type="entry name" value="PYRIDINIUM-3,5-BISTHIOCARBOXYLIC ACID MONONUCLEOTIDE NICKEL INSERTION PROTEIN"/>
    <property type="match status" value="1"/>
</dbReference>
<keyword evidence="3" id="KW-1185">Reference proteome</keyword>
<keyword evidence="1" id="KW-0533">Nickel</keyword>
<gene>
    <name evidence="2" type="ORF">PM10SUCC1_08750</name>
</gene>
<proteinExistence type="predicted"/>
<reference evidence="2" key="1">
    <citation type="submission" date="2022-12" db="EMBL/GenBank/DDBJ databases">
        <title>Reference genome sequencing for broad-spectrum identification of bacterial and archaeal isolates by mass spectrometry.</title>
        <authorList>
            <person name="Sekiguchi Y."/>
            <person name="Tourlousse D.M."/>
        </authorList>
    </citation>
    <scope>NUCLEOTIDE SEQUENCE</scope>
    <source>
        <strain evidence="2">10succ1</strain>
    </source>
</reference>
<comment type="caution">
    <text evidence="2">The sequence shown here is derived from an EMBL/GenBank/DDBJ whole genome shotgun (WGS) entry which is preliminary data.</text>
</comment>
<evidence type="ECO:0008006" key="4">
    <source>
        <dbReference type="Google" id="ProtNLM"/>
    </source>
</evidence>
<evidence type="ECO:0000256" key="1">
    <source>
        <dbReference type="ARBA" id="ARBA00022596"/>
    </source>
</evidence>